<dbReference type="PATRIC" id="fig|992035.3.peg.268"/>
<name>N4TIT4_HELPX</name>
<proteinExistence type="predicted"/>
<comment type="caution">
    <text evidence="1">The sequence shown here is derived from an EMBL/GenBank/DDBJ whole genome shotgun (WGS) entry which is preliminary data.</text>
</comment>
<gene>
    <name evidence="1" type="ORF">HPHPA11_0275</name>
</gene>
<dbReference type="AlphaFoldDB" id="N4TIT4"/>
<accession>N4TIT4</accession>
<reference evidence="1 2" key="1">
    <citation type="submission" date="2013-02" db="EMBL/GenBank/DDBJ databases">
        <title>Comparative Sequence Analysis of H. pylori Isolates.</title>
        <authorList>
            <person name="Blanchard T.G."/>
            <person name="Czinn S.J."/>
            <person name="McCracken C.M."/>
            <person name="Abolude K.A."/>
            <person name="Shefchek K.S."/>
            <person name="Maroo A.M."/>
            <person name="Santana-Cruz I.S."/>
            <person name="Tallon L.J."/>
            <person name="Ficke F.W.F."/>
        </authorList>
    </citation>
    <scope>NUCLEOTIDE SEQUENCE [LARGE SCALE GENOMIC DNA]</scope>
    <source>
        <strain evidence="1 2">Hp A-11</strain>
    </source>
</reference>
<dbReference type="EMBL" id="AOTW01000001">
    <property type="protein sequence ID" value="ENH59142.1"/>
    <property type="molecule type" value="Genomic_DNA"/>
</dbReference>
<organism evidence="1 2">
    <name type="scientific">Helicobacter pylori Hp A-11</name>
    <dbReference type="NCBI Taxonomy" id="992035"/>
    <lineage>
        <taxon>Bacteria</taxon>
        <taxon>Pseudomonadati</taxon>
        <taxon>Campylobacterota</taxon>
        <taxon>Epsilonproteobacteria</taxon>
        <taxon>Campylobacterales</taxon>
        <taxon>Helicobacteraceae</taxon>
        <taxon>Helicobacter</taxon>
    </lineage>
</organism>
<evidence type="ECO:0000313" key="2">
    <source>
        <dbReference type="Proteomes" id="UP000012243"/>
    </source>
</evidence>
<sequence>MVYFKTREAFFKGGLHLKALKRVGCRILSRSIVRVWGKQGACHKAKSGKLKVGSVKIADALLNDYTLKFLFLGLR</sequence>
<evidence type="ECO:0000313" key="1">
    <source>
        <dbReference type="EMBL" id="ENH59142.1"/>
    </source>
</evidence>
<protein>
    <submittedName>
        <fullName evidence="1">Uncharacterized protein</fullName>
    </submittedName>
</protein>
<dbReference type="Proteomes" id="UP000012243">
    <property type="component" value="Unassembled WGS sequence"/>
</dbReference>